<evidence type="ECO:0000313" key="3">
    <source>
        <dbReference type="Proteomes" id="UP000245133"/>
    </source>
</evidence>
<dbReference type="RefSeq" id="WP_244594319.1">
    <property type="nucleotide sequence ID" value="NZ_BFBB01000003.1"/>
</dbReference>
<dbReference type="EMBL" id="BFBB01000003">
    <property type="protein sequence ID" value="GBF50107.1"/>
    <property type="molecule type" value="Genomic_DNA"/>
</dbReference>
<dbReference type="InterPro" id="IPR022742">
    <property type="entry name" value="Hydrolase_4"/>
</dbReference>
<comment type="caution">
    <text evidence="2">The sequence shown here is derived from an EMBL/GenBank/DDBJ whole genome shotgun (WGS) entry which is preliminary data.</text>
</comment>
<dbReference type="PANTHER" id="PTHR43358:SF4">
    <property type="entry name" value="ALPHA_BETA HYDROLASE FOLD-1 DOMAIN-CONTAINING PROTEIN"/>
    <property type="match status" value="1"/>
</dbReference>
<dbReference type="Proteomes" id="UP000245133">
    <property type="component" value="Unassembled WGS sequence"/>
</dbReference>
<evidence type="ECO:0000313" key="2">
    <source>
        <dbReference type="EMBL" id="GBF50107.1"/>
    </source>
</evidence>
<dbReference type="Pfam" id="PF12146">
    <property type="entry name" value="Hydrolase_4"/>
    <property type="match status" value="1"/>
</dbReference>
<organism evidence="2 3">
    <name type="scientific">Leptospira ryugenii</name>
    <dbReference type="NCBI Taxonomy" id="1917863"/>
    <lineage>
        <taxon>Bacteria</taxon>
        <taxon>Pseudomonadati</taxon>
        <taxon>Spirochaetota</taxon>
        <taxon>Spirochaetia</taxon>
        <taxon>Leptospirales</taxon>
        <taxon>Leptospiraceae</taxon>
        <taxon>Leptospira</taxon>
    </lineage>
</organism>
<dbReference type="SUPFAM" id="SSF53474">
    <property type="entry name" value="alpha/beta-Hydrolases"/>
    <property type="match status" value="1"/>
</dbReference>
<dbReference type="InterPro" id="IPR029058">
    <property type="entry name" value="AB_hydrolase_fold"/>
</dbReference>
<feature type="domain" description="Serine aminopeptidase S33" evidence="1">
    <location>
        <begin position="85"/>
        <end position="186"/>
    </location>
</feature>
<dbReference type="PANTHER" id="PTHR43358">
    <property type="entry name" value="ALPHA/BETA-HYDROLASE"/>
    <property type="match status" value="1"/>
</dbReference>
<proteinExistence type="predicted"/>
<gene>
    <name evidence="2" type="ORF">LPTSP4_16310</name>
</gene>
<evidence type="ECO:0000259" key="1">
    <source>
        <dbReference type="Pfam" id="PF12146"/>
    </source>
</evidence>
<protein>
    <submittedName>
        <fullName evidence="2">Peptidase, S9A/B/C family, catalytic domain protein</fullName>
    </submittedName>
</protein>
<dbReference type="AlphaFoldDB" id="A0A2P2DZR2"/>
<dbReference type="InterPro" id="IPR052920">
    <property type="entry name" value="DNA-binding_regulatory"/>
</dbReference>
<accession>A0A2P2DZR2</accession>
<keyword evidence="3" id="KW-1185">Reference proteome</keyword>
<sequence length="308" mass="34466">MKKILKKLTLLFAVFAIILLGAGFYFSSEIISFRKRTLLEDQTNLKIKNVSDFGLPVPKEISFQSMGLVLKGWHFANPNSKGCGIITLHGITGTRWGGLKYAPYFWKKGCDVFAYDARRHGESEGIYGTYGFYEKNDLASAHKTFSEITNIPKNRIGIVGESYGAATALLYVSGRPDVQFVLADSPFKSFHSIIAERAEVLYGKPILLLVPIAIAIAEWRADFDEDEISILDAAKGINIPSLLVHSESDDYTMPSHSKEIEENIATKKKKLYRTKNGAGHAKSILVNREEYERTIDEFITNYSVYGSQ</sequence>
<reference evidence="2 3" key="1">
    <citation type="submission" date="2018-02" db="EMBL/GenBank/DDBJ databases">
        <title>Novel Leptospira species isolated from soil and water in Japan.</title>
        <authorList>
            <person name="Nakao R."/>
            <person name="Masuzawa T."/>
        </authorList>
    </citation>
    <scope>NUCLEOTIDE SEQUENCE [LARGE SCALE GENOMIC DNA]</scope>
    <source>
        <strain evidence="2 3">YH101</strain>
    </source>
</reference>
<name>A0A2P2DZR2_9LEPT</name>
<dbReference type="Gene3D" id="3.40.50.1820">
    <property type="entry name" value="alpha/beta hydrolase"/>
    <property type="match status" value="1"/>
</dbReference>